<dbReference type="SMART" id="SM00503">
    <property type="entry name" value="SynN"/>
    <property type="match status" value="1"/>
</dbReference>
<organism evidence="4 5">
    <name type="scientific">Cardamine amara subsp. amara</name>
    <dbReference type="NCBI Taxonomy" id="228776"/>
    <lineage>
        <taxon>Eukaryota</taxon>
        <taxon>Viridiplantae</taxon>
        <taxon>Streptophyta</taxon>
        <taxon>Embryophyta</taxon>
        <taxon>Tracheophyta</taxon>
        <taxon>Spermatophyta</taxon>
        <taxon>Magnoliopsida</taxon>
        <taxon>eudicotyledons</taxon>
        <taxon>Gunneridae</taxon>
        <taxon>Pentapetalae</taxon>
        <taxon>rosids</taxon>
        <taxon>malvids</taxon>
        <taxon>Brassicales</taxon>
        <taxon>Brassicaceae</taxon>
        <taxon>Cardamineae</taxon>
        <taxon>Cardamine</taxon>
    </lineage>
</organism>
<dbReference type="Gene3D" id="1.20.58.70">
    <property type="match status" value="1"/>
</dbReference>
<protein>
    <submittedName>
        <fullName evidence="4">Syntaxin</fullName>
    </submittedName>
</protein>
<feature type="region of interest" description="Disordered" evidence="2">
    <location>
        <begin position="85"/>
        <end position="104"/>
    </location>
</feature>
<gene>
    <name evidence="4" type="ORF">V5N11_026567</name>
</gene>
<feature type="domain" description="Syntaxin N-terminal" evidence="3">
    <location>
        <begin position="8"/>
        <end position="121"/>
    </location>
</feature>
<dbReference type="AlphaFoldDB" id="A0ABD0ZQA3"/>
<keyword evidence="1" id="KW-0813">Transport</keyword>
<keyword evidence="5" id="KW-1185">Reference proteome</keyword>
<dbReference type="Proteomes" id="UP001558713">
    <property type="component" value="Unassembled WGS sequence"/>
</dbReference>
<comment type="caution">
    <text evidence="4">The sequence shown here is derived from an EMBL/GenBank/DDBJ whole genome shotgun (WGS) entry which is preliminary data.</text>
</comment>
<dbReference type="EMBL" id="JBANAX010000710">
    <property type="protein sequence ID" value="KAL1196161.1"/>
    <property type="molecule type" value="Genomic_DNA"/>
</dbReference>
<dbReference type="SUPFAM" id="SSF47661">
    <property type="entry name" value="t-snare proteins"/>
    <property type="match status" value="1"/>
</dbReference>
<keyword evidence="1" id="KW-0653">Protein transport</keyword>
<dbReference type="Pfam" id="PF00804">
    <property type="entry name" value="Syntaxin"/>
    <property type="match status" value="1"/>
</dbReference>
<evidence type="ECO:0000313" key="4">
    <source>
        <dbReference type="EMBL" id="KAL1196161.1"/>
    </source>
</evidence>
<evidence type="ECO:0000256" key="2">
    <source>
        <dbReference type="SAM" id="MobiDB-lite"/>
    </source>
</evidence>
<evidence type="ECO:0000259" key="3">
    <source>
        <dbReference type="SMART" id="SM00503"/>
    </source>
</evidence>
<dbReference type="InterPro" id="IPR006011">
    <property type="entry name" value="Syntaxin_N"/>
</dbReference>
<accession>A0ABD0ZQA3</accession>
<reference evidence="4 5" key="1">
    <citation type="submission" date="2024-04" db="EMBL/GenBank/DDBJ databases">
        <title>Genome assembly C_amara_ONT_v2.</title>
        <authorList>
            <person name="Yant L."/>
            <person name="Moore C."/>
            <person name="Slenker M."/>
        </authorList>
    </citation>
    <scope>NUCLEOTIDE SEQUENCE [LARGE SCALE GENOMIC DNA]</scope>
    <source>
        <tissue evidence="4">Leaf</tissue>
    </source>
</reference>
<sequence length="128" mass="14661">MDDTEAGKETTNVNKFFKDVENVRDDMKCVETLYNRLYDSNEECKKVQNAKKVKELRAKTDGDVTKVLKRIKIIKQKLEALEKANGNSHNVPGCGTGSSFTDRTRTSVAGPVQHFWWPEAKKKMWHLS</sequence>
<name>A0ABD0ZQA3_CARAN</name>
<dbReference type="GO" id="GO:0015031">
    <property type="term" value="P:protein transport"/>
    <property type="evidence" value="ECO:0007669"/>
    <property type="project" value="UniProtKB-KW"/>
</dbReference>
<proteinExistence type="predicted"/>
<dbReference type="InterPro" id="IPR010989">
    <property type="entry name" value="SNARE"/>
</dbReference>
<evidence type="ECO:0000313" key="5">
    <source>
        <dbReference type="Proteomes" id="UP001558713"/>
    </source>
</evidence>
<evidence type="ECO:0000256" key="1">
    <source>
        <dbReference type="ARBA" id="ARBA00022927"/>
    </source>
</evidence>